<proteinExistence type="predicted"/>
<reference evidence="2" key="1">
    <citation type="journal article" date="2020" name="Stud. Mycol.">
        <title>101 Dothideomycetes genomes: a test case for predicting lifestyles and emergence of pathogens.</title>
        <authorList>
            <person name="Haridas S."/>
            <person name="Albert R."/>
            <person name="Binder M."/>
            <person name="Bloem J."/>
            <person name="Labutti K."/>
            <person name="Salamov A."/>
            <person name="Andreopoulos B."/>
            <person name="Baker S."/>
            <person name="Barry K."/>
            <person name="Bills G."/>
            <person name="Bluhm B."/>
            <person name="Cannon C."/>
            <person name="Castanera R."/>
            <person name="Culley D."/>
            <person name="Daum C."/>
            <person name="Ezra D."/>
            <person name="Gonzalez J."/>
            <person name="Henrissat B."/>
            <person name="Kuo A."/>
            <person name="Liang C."/>
            <person name="Lipzen A."/>
            <person name="Lutzoni F."/>
            <person name="Magnuson J."/>
            <person name="Mondo S."/>
            <person name="Nolan M."/>
            <person name="Ohm R."/>
            <person name="Pangilinan J."/>
            <person name="Park H.-J."/>
            <person name="Ramirez L."/>
            <person name="Alfaro M."/>
            <person name="Sun H."/>
            <person name="Tritt A."/>
            <person name="Yoshinaga Y."/>
            <person name="Zwiers L.-H."/>
            <person name="Turgeon B."/>
            <person name="Goodwin S."/>
            <person name="Spatafora J."/>
            <person name="Crous P."/>
            <person name="Grigoriev I."/>
        </authorList>
    </citation>
    <scope>NUCLEOTIDE SEQUENCE</scope>
    <source>
        <strain evidence="2">CBS 130266</strain>
    </source>
</reference>
<sequence length="116" mass="12884">MVLPEAVNPSVLLHGIISLSLGFYVLPVTYVMPVAILLLRGSSSLTTGTVDQRTRRVIVDSNPRNSRHQHCRTPVTRQTIRTNYYAFRNLNFTSTEVPTLCLVWLLVGVAVCDASN</sequence>
<gene>
    <name evidence="2" type="ORF">EJ08DRAFT_226107</name>
</gene>
<evidence type="ECO:0000313" key="2">
    <source>
        <dbReference type="EMBL" id="KAF2436096.1"/>
    </source>
</evidence>
<keyword evidence="1" id="KW-1133">Transmembrane helix</keyword>
<dbReference type="EMBL" id="MU007011">
    <property type="protein sequence ID" value="KAF2436096.1"/>
    <property type="molecule type" value="Genomic_DNA"/>
</dbReference>
<comment type="caution">
    <text evidence="2">The sequence shown here is derived from an EMBL/GenBank/DDBJ whole genome shotgun (WGS) entry which is preliminary data.</text>
</comment>
<accession>A0A9P4P2A1</accession>
<keyword evidence="3" id="KW-1185">Reference proteome</keyword>
<evidence type="ECO:0000313" key="3">
    <source>
        <dbReference type="Proteomes" id="UP000800235"/>
    </source>
</evidence>
<dbReference type="Proteomes" id="UP000800235">
    <property type="component" value="Unassembled WGS sequence"/>
</dbReference>
<organism evidence="2 3">
    <name type="scientific">Tothia fuscella</name>
    <dbReference type="NCBI Taxonomy" id="1048955"/>
    <lineage>
        <taxon>Eukaryota</taxon>
        <taxon>Fungi</taxon>
        <taxon>Dikarya</taxon>
        <taxon>Ascomycota</taxon>
        <taxon>Pezizomycotina</taxon>
        <taxon>Dothideomycetes</taxon>
        <taxon>Pleosporomycetidae</taxon>
        <taxon>Venturiales</taxon>
        <taxon>Cylindrosympodiaceae</taxon>
        <taxon>Tothia</taxon>
    </lineage>
</organism>
<evidence type="ECO:0000256" key="1">
    <source>
        <dbReference type="SAM" id="Phobius"/>
    </source>
</evidence>
<keyword evidence="1" id="KW-0472">Membrane</keyword>
<feature type="transmembrane region" description="Helical" evidence="1">
    <location>
        <begin position="12"/>
        <end position="39"/>
    </location>
</feature>
<name>A0A9P4P2A1_9PEZI</name>
<dbReference type="AlphaFoldDB" id="A0A9P4P2A1"/>
<protein>
    <submittedName>
        <fullName evidence="2">Uncharacterized protein</fullName>
    </submittedName>
</protein>
<keyword evidence="1" id="KW-0812">Transmembrane</keyword>